<dbReference type="EMBL" id="FPBH01000019">
    <property type="protein sequence ID" value="SFU22711.1"/>
    <property type="molecule type" value="Genomic_DNA"/>
</dbReference>
<reference evidence="1 2" key="1">
    <citation type="submission" date="2016-10" db="EMBL/GenBank/DDBJ databases">
        <authorList>
            <person name="de Groot N.N."/>
        </authorList>
    </citation>
    <scope>NUCLEOTIDE SEQUENCE [LARGE SCALE GENOMIC DNA]</scope>
    <source>
        <strain evidence="1 2">LMG 27731</strain>
    </source>
</reference>
<evidence type="ECO:0000313" key="1">
    <source>
        <dbReference type="EMBL" id="SFU22711.1"/>
    </source>
</evidence>
<gene>
    <name evidence="1" type="ORF">SAMN05192563_10194</name>
</gene>
<sequence length="135" mass="15418">MSNNRARVVRMAEAMGVLARRRGRNGQTFARPTSEIRIGVLEALYGRSQGMVRCESINELDARLERAIKVRKGMYGYSLRMAQYHLCAGNNVRDEANRLWLLPSRPYRRVMAALAEAREHLAKAAKFQSQHEASR</sequence>
<organism evidence="1 2">
    <name type="scientific">Paraburkholderia aspalathi</name>
    <dbReference type="NCBI Taxonomy" id="1324617"/>
    <lineage>
        <taxon>Bacteria</taxon>
        <taxon>Pseudomonadati</taxon>
        <taxon>Pseudomonadota</taxon>
        <taxon>Betaproteobacteria</taxon>
        <taxon>Burkholderiales</taxon>
        <taxon>Burkholderiaceae</taxon>
        <taxon>Paraburkholderia</taxon>
    </lineage>
</organism>
<name>A0A1I7EFL5_9BURK</name>
<proteinExistence type="predicted"/>
<evidence type="ECO:0000313" key="2">
    <source>
        <dbReference type="Proteomes" id="UP000198844"/>
    </source>
</evidence>
<protein>
    <submittedName>
        <fullName evidence="1">Uncharacterized protein</fullName>
    </submittedName>
</protein>
<dbReference type="AlphaFoldDB" id="A0A1I7EFL5"/>
<accession>A0A1I7EFL5</accession>
<dbReference type="Proteomes" id="UP000198844">
    <property type="component" value="Unassembled WGS sequence"/>
</dbReference>